<dbReference type="InterPro" id="IPR002885">
    <property type="entry name" value="PPR_rpt"/>
</dbReference>
<accession>A0A9Q0J0S9</accession>
<dbReference type="Gene3D" id="1.25.40.10">
    <property type="entry name" value="Tetratricopeptide repeat domain"/>
    <property type="match status" value="2"/>
</dbReference>
<dbReference type="PANTHER" id="PTHR47926">
    <property type="entry name" value="PENTATRICOPEPTIDE REPEAT-CONTAINING PROTEIN"/>
    <property type="match status" value="1"/>
</dbReference>
<sequence>MQAQLPKDPFRVISSIRQAIQNVRLDGVPDPHAYASFIKACNKVLGIREVKATHGHVIRAGMDCDTHILNSLIHSYLGPKRFDRYASVLFDRMPIRTVVSVNCMLSGFVKNKEFDLGFGLFKRFVAGEFGLDLKPNYVTLMVLVSGCVETGEYGCQVGKLLHCYCCKTGLDVPVGVCNALIDFYAKVGFMGLAESLFNGMVLRDLVSWNTMIAAYARSDASRKAFSLFREMGLGNVGYDRVSLVNLMLACANGRWDDVLQARSAMVARRAPKMAGKSFISELAG</sequence>
<dbReference type="InterPro" id="IPR046960">
    <property type="entry name" value="PPR_At4g14850-like_plant"/>
</dbReference>
<dbReference type="EMBL" id="JAKUCV010007237">
    <property type="protein sequence ID" value="KAJ4824218.1"/>
    <property type="molecule type" value="Genomic_DNA"/>
</dbReference>
<evidence type="ECO:0000256" key="1">
    <source>
        <dbReference type="ARBA" id="ARBA00022737"/>
    </source>
</evidence>
<reference evidence="3" key="1">
    <citation type="submission" date="2022-02" db="EMBL/GenBank/DDBJ databases">
        <authorList>
            <person name="Henning P.M."/>
            <person name="McCubbin A.G."/>
            <person name="Shore J.S."/>
        </authorList>
    </citation>
    <scope>NUCLEOTIDE SEQUENCE</scope>
    <source>
        <strain evidence="3">F60SS</strain>
        <tissue evidence="3">Leaves</tissue>
    </source>
</reference>
<gene>
    <name evidence="3" type="ORF">Tsubulata_013078</name>
</gene>
<dbReference type="OrthoDB" id="736185at2759"/>
<dbReference type="InterPro" id="IPR011990">
    <property type="entry name" value="TPR-like_helical_dom_sf"/>
</dbReference>
<dbReference type="Pfam" id="PF01535">
    <property type="entry name" value="PPR"/>
    <property type="match status" value="3"/>
</dbReference>
<evidence type="ECO:0000313" key="3">
    <source>
        <dbReference type="EMBL" id="KAJ4824218.1"/>
    </source>
</evidence>
<reference evidence="3" key="2">
    <citation type="journal article" date="2023" name="Plants (Basel)">
        <title>Annotation of the Turnera subulata (Passifloraceae) Draft Genome Reveals the S-Locus Evolved after the Divergence of Turneroideae from Passifloroideae in a Stepwise Manner.</title>
        <authorList>
            <person name="Henning P.M."/>
            <person name="Roalson E.H."/>
            <person name="Mir W."/>
            <person name="McCubbin A.G."/>
            <person name="Shore J.S."/>
        </authorList>
    </citation>
    <scope>NUCLEOTIDE SEQUENCE</scope>
    <source>
        <strain evidence="3">F60SS</strain>
    </source>
</reference>
<dbReference type="PANTHER" id="PTHR47926:SF347">
    <property type="entry name" value="PENTATRICOPEPTIDE REPEAT-CONTAINING PROTEIN"/>
    <property type="match status" value="1"/>
</dbReference>
<dbReference type="AlphaFoldDB" id="A0A9Q0J0S9"/>
<organism evidence="3 4">
    <name type="scientific">Turnera subulata</name>
    <dbReference type="NCBI Taxonomy" id="218843"/>
    <lineage>
        <taxon>Eukaryota</taxon>
        <taxon>Viridiplantae</taxon>
        <taxon>Streptophyta</taxon>
        <taxon>Embryophyta</taxon>
        <taxon>Tracheophyta</taxon>
        <taxon>Spermatophyta</taxon>
        <taxon>Magnoliopsida</taxon>
        <taxon>eudicotyledons</taxon>
        <taxon>Gunneridae</taxon>
        <taxon>Pentapetalae</taxon>
        <taxon>rosids</taxon>
        <taxon>fabids</taxon>
        <taxon>Malpighiales</taxon>
        <taxon>Passifloraceae</taxon>
        <taxon>Turnera</taxon>
    </lineage>
</organism>
<dbReference type="GO" id="GO:0003723">
    <property type="term" value="F:RNA binding"/>
    <property type="evidence" value="ECO:0007669"/>
    <property type="project" value="InterPro"/>
</dbReference>
<proteinExistence type="predicted"/>
<feature type="repeat" description="PPR" evidence="2">
    <location>
        <begin position="204"/>
        <end position="238"/>
    </location>
</feature>
<name>A0A9Q0J0S9_9ROSI</name>
<evidence type="ECO:0000256" key="2">
    <source>
        <dbReference type="PROSITE-ProRule" id="PRU00708"/>
    </source>
</evidence>
<evidence type="ECO:0008006" key="5">
    <source>
        <dbReference type="Google" id="ProtNLM"/>
    </source>
</evidence>
<dbReference type="NCBIfam" id="TIGR00756">
    <property type="entry name" value="PPR"/>
    <property type="match status" value="3"/>
</dbReference>
<keyword evidence="1" id="KW-0677">Repeat</keyword>
<comment type="caution">
    <text evidence="3">The sequence shown here is derived from an EMBL/GenBank/DDBJ whole genome shotgun (WGS) entry which is preliminary data.</text>
</comment>
<evidence type="ECO:0000313" key="4">
    <source>
        <dbReference type="Proteomes" id="UP001141552"/>
    </source>
</evidence>
<dbReference type="PROSITE" id="PS51375">
    <property type="entry name" value="PPR"/>
    <property type="match status" value="1"/>
</dbReference>
<dbReference type="Proteomes" id="UP001141552">
    <property type="component" value="Unassembled WGS sequence"/>
</dbReference>
<protein>
    <recommendedName>
        <fullName evidence="5">Pentacotripeptide-repeat region of PRORP domain-containing protein</fullName>
    </recommendedName>
</protein>
<dbReference type="GO" id="GO:0009451">
    <property type="term" value="P:RNA modification"/>
    <property type="evidence" value="ECO:0007669"/>
    <property type="project" value="InterPro"/>
</dbReference>
<keyword evidence="4" id="KW-1185">Reference proteome</keyword>